<organism evidence="3 4">
    <name type="scientific">Neurospora tetraspora</name>
    <dbReference type="NCBI Taxonomy" id="94610"/>
    <lineage>
        <taxon>Eukaryota</taxon>
        <taxon>Fungi</taxon>
        <taxon>Dikarya</taxon>
        <taxon>Ascomycota</taxon>
        <taxon>Pezizomycotina</taxon>
        <taxon>Sordariomycetes</taxon>
        <taxon>Sordariomycetidae</taxon>
        <taxon>Sordariales</taxon>
        <taxon>Sordariaceae</taxon>
        <taxon>Neurospora</taxon>
    </lineage>
</organism>
<dbReference type="Proteomes" id="UP001278500">
    <property type="component" value="Unassembled WGS sequence"/>
</dbReference>
<dbReference type="AlphaFoldDB" id="A0AAE0MJG7"/>
<evidence type="ECO:0000313" key="3">
    <source>
        <dbReference type="EMBL" id="KAK3334460.1"/>
    </source>
</evidence>
<dbReference type="Pfam" id="PF07985">
    <property type="entry name" value="SRR1"/>
    <property type="match status" value="1"/>
</dbReference>
<dbReference type="PANTHER" id="PTHR42080:SF1">
    <property type="entry name" value="SRR1-LIKE DOMAIN-CONTAINING PROTEIN"/>
    <property type="match status" value="1"/>
</dbReference>
<feature type="compositionally biased region" description="Basic residues" evidence="1">
    <location>
        <begin position="11"/>
        <end position="28"/>
    </location>
</feature>
<proteinExistence type="predicted"/>
<dbReference type="PANTHER" id="PTHR42080">
    <property type="entry name" value="SRR1 DOMAIN-CONTAINING PROTEIN"/>
    <property type="match status" value="1"/>
</dbReference>
<dbReference type="EMBL" id="JAUEPP010000011">
    <property type="protein sequence ID" value="KAK3334460.1"/>
    <property type="molecule type" value="Genomic_DNA"/>
</dbReference>
<feature type="region of interest" description="Disordered" evidence="1">
    <location>
        <begin position="116"/>
        <end position="138"/>
    </location>
</feature>
<feature type="compositionally biased region" description="Basic and acidic residues" evidence="1">
    <location>
        <begin position="1"/>
        <end position="10"/>
    </location>
</feature>
<comment type="caution">
    <text evidence="3">The sequence shown here is derived from an EMBL/GenBank/DDBJ whole genome shotgun (WGS) entry which is preliminary data.</text>
</comment>
<reference evidence="3" key="2">
    <citation type="submission" date="2023-06" db="EMBL/GenBank/DDBJ databases">
        <authorList>
            <consortium name="Lawrence Berkeley National Laboratory"/>
            <person name="Haridas S."/>
            <person name="Hensen N."/>
            <person name="Bonometti L."/>
            <person name="Westerberg I."/>
            <person name="Brannstrom I.O."/>
            <person name="Guillou S."/>
            <person name="Cros-Aarteil S."/>
            <person name="Calhoun S."/>
            <person name="Kuo A."/>
            <person name="Mondo S."/>
            <person name="Pangilinan J."/>
            <person name="Riley R."/>
            <person name="Labutti K."/>
            <person name="Andreopoulos B."/>
            <person name="Lipzen A."/>
            <person name="Chen C."/>
            <person name="Yanf M."/>
            <person name="Daum C."/>
            <person name="Ng V."/>
            <person name="Clum A."/>
            <person name="Steindorff A."/>
            <person name="Ohm R."/>
            <person name="Martin F."/>
            <person name="Silar P."/>
            <person name="Natvig D."/>
            <person name="Lalanne C."/>
            <person name="Gautier V."/>
            <person name="Ament-Velasquez S.L."/>
            <person name="Kruys A."/>
            <person name="Hutchinson M.I."/>
            <person name="Powell A.J."/>
            <person name="Barry K."/>
            <person name="Miller A.N."/>
            <person name="Grigoriev I.V."/>
            <person name="Debuchy R."/>
            <person name="Gladieux P."/>
            <person name="Thoren M.H."/>
            <person name="Johannesson H."/>
        </authorList>
    </citation>
    <scope>NUCLEOTIDE SEQUENCE</scope>
    <source>
        <strain evidence="3">CBS 560.94</strain>
    </source>
</reference>
<protein>
    <recommendedName>
        <fullName evidence="2">SRR1-like domain-containing protein</fullName>
    </recommendedName>
</protein>
<dbReference type="GeneID" id="87867145"/>
<feature type="region of interest" description="Disordered" evidence="1">
    <location>
        <begin position="1"/>
        <end position="36"/>
    </location>
</feature>
<keyword evidence="4" id="KW-1185">Reference proteome</keyword>
<dbReference type="RefSeq" id="XP_062676626.1">
    <property type="nucleotide sequence ID" value="XM_062829991.1"/>
</dbReference>
<evidence type="ECO:0000256" key="1">
    <source>
        <dbReference type="SAM" id="MobiDB-lite"/>
    </source>
</evidence>
<sequence>MEKRREEKQSKSRRSKKEKVREQRHKSKTSPTPICLPDKTRLEALPESDRQRIINQWFTYFKKRQLEFLESIRRKEVRDQKIMHMVRRGKIDIDPVSGLGNFDIDTILEDEDAIDTPFTKDHESNGRSPAQEEARLAEQDSLNASDDIAHLQDAFAAVIRIWETSEDRRDFETLLDQIELLSPINKVVCLGLGSCLSSFRCCSLFRECPYDDKEFPEPCKIANLCQHAMAMTTAQYFEARGKPGAGTVEVFVSDPAYDKVESQGLESLGFTVLEAEDALAFSKIDSNTFLFDLSNIGCIRDTWATCTSPALILCNFVHSTGVEMDSSGMTRDDTKAVRVSLTKKHARNETTRSSKLVLNVIESRIDSNPQIKL</sequence>
<dbReference type="InterPro" id="IPR012942">
    <property type="entry name" value="SRR1-like"/>
</dbReference>
<name>A0AAE0MJG7_9PEZI</name>
<evidence type="ECO:0000259" key="2">
    <source>
        <dbReference type="Pfam" id="PF07985"/>
    </source>
</evidence>
<accession>A0AAE0MJG7</accession>
<feature type="compositionally biased region" description="Basic and acidic residues" evidence="1">
    <location>
        <begin position="118"/>
        <end position="138"/>
    </location>
</feature>
<feature type="domain" description="SRR1-like" evidence="2">
    <location>
        <begin position="179"/>
        <end position="322"/>
    </location>
</feature>
<evidence type="ECO:0000313" key="4">
    <source>
        <dbReference type="Proteomes" id="UP001278500"/>
    </source>
</evidence>
<reference evidence="3" key="1">
    <citation type="journal article" date="2023" name="Mol. Phylogenet. Evol.">
        <title>Genome-scale phylogeny and comparative genomics of the fungal order Sordariales.</title>
        <authorList>
            <person name="Hensen N."/>
            <person name="Bonometti L."/>
            <person name="Westerberg I."/>
            <person name="Brannstrom I.O."/>
            <person name="Guillou S."/>
            <person name="Cros-Aarteil S."/>
            <person name="Calhoun S."/>
            <person name="Haridas S."/>
            <person name="Kuo A."/>
            <person name="Mondo S."/>
            <person name="Pangilinan J."/>
            <person name="Riley R."/>
            <person name="LaButti K."/>
            <person name="Andreopoulos B."/>
            <person name="Lipzen A."/>
            <person name="Chen C."/>
            <person name="Yan M."/>
            <person name="Daum C."/>
            <person name="Ng V."/>
            <person name="Clum A."/>
            <person name="Steindorff A."/>
            <person name="Ohm R.A."/>
            <person name="Martin F."/>
            <person name="Silar P."/>
            <person name="Natvig D.O."/>
            <person name="Lalanne C."/>
            <person name="Gautier V."/>
            <person name="Ament-Velasquez S.L."/>
            <person name="Kruys A."/>
            <person name="Hutchinson M.I."/>
            <person name="Powell A.J."/>
            <person name="Barry K."/>
            <person name="Miller A.N."/>
            <person name="Grigoriev I.V."/>
            <person name="Debuchy R."/>
            <person name="Gladieux P."/>
            <person name="Hiltunen Thoren M."/>
            <person name="Johannesson H."/>
        </authorList>
    </citation>
    <scope>NUCLEOTIDE SEQUENCE</scope>
    <source>
        <strain evidence="3">CBS 560.94</strain>
    </source>
</reference>
<gene>
    <name evidence="3" type="ORF">B0H65DRAFT_553802</name>
</gene>